<evidence type="ECO:0000313" key="4">
    <source>
        <dbReference type="Proteomes" id="UP000537188"/>
    </source>
</evidence>
<name>A0A7Y8FJ76_9PSED</name>
<protein>
    <submittedName>
        <fullName evidence="3">Uncharacterized protein</fullName>
    </submittedName>
</protein>
<evidence type="ECO:0000256" key="1">
    <source>
        <dbReference type="SAM" id="MobiDB-lite"/>
    </source>
</evidence>
<feature type="non-terminal residue" evidence="3">
    <location>
        <position position="74"/>
    </location>
</feature>
<accession>A0A7Y8FJ76</accession>
<gene>
    <name evidence="3" type="ORF">HX828_33005</name>
</gene>
<proteinExistence type="predicted"/>
<reference evidence="3 4" key="1">
    <citation type="submission" date="2020-04" db="EMBL/GenBank/DDBJ databases">
        <title>Molecular characterization of pseudomonads from Agaricus bisporus reveal novel blotch 2 pathogens in Western Europe.</title>
        <authorList>
            <person name="Taparia T."/>
            <person name="Krijger M."/>
            <person name="Haynes E."/>
            <person name="Elpinstone J.G."/>
            <person name="Noble R."/>
            <person name="Van Der Wolf J."/>
        </authorList>
    </citation>
    <scope>NUCLEOTIDE SEQUENCE [LARGE SCALE GENOMIC DNA]</scope>
    <source>
        <strain evidence="3 4">IPO3781</strain>
    </source>
</reference>
<feature type="region of interest" description="Disordered" evidence="1">
    <location>
        <begin position="52"/>
        <end position="74"/>
    </location>
</feature>
<organism evidence="3 4">
    <name type="scientific">Pseudomonas yamanorum</name>
    <dbReference type="NCBI Taxonomy" id="515393"/>
    <lineage>
        <taxon>Bacteria</taxon>
        <taxon>Pseudomonadati</taxon>
        <taxon>Pseudomonadota</taxon>
        <taxon>Gammaproteobacteria</taxon>
        <taxon>Pseudomonadales</taxon>
        <taxon>Pseudomonadaceae</taxon>
        <taxon>Pseudomonas</taxon>
    </lineage>
</organism>
<dbReference type="RefSeq" id="WP_256390459.1">
    <property type="nucleotide sequence ID" value="NZ_JACARF010000111.1"/>
</dbReference>
<feature type="chain" id="PRO_5031535801" evidence="2">
    <location>
        <begin position="22"/>
        <end position="74"/>
    </location>
</feature>
<feature type="compositionally biased region" description="Polar residues" evidence="1">
    <location>
        <begin position="55"/>
        <end position="74"/>
    </location>
</feature>
<dbReference type="AlphaFoldDB" id="A0A7Y8FJ76"/>
<keyword evidence="2" id="KW-0732">Signal</keyword>
<dbReference type="EMBL" id="JACARF010000111">
    <property type="protein sequence ID" value="NWE80392.1"/>
    <property type="molecule type" value="Genomic_DNA"/>
</dbReference>
<dbReference type="Proteomes" id="UP000537188">
    <property type="component" value="Unassembled WGS sequence"/>
</dbReference>
<evidence type="ECO:0000256" key="2">
    <source>
        <dbReference type="SAM" id="SignalP"/>
    </source>
</evidence>
<sequence length="74" mass="7891">MNKSAFIAAAVVILCTQKVTAGGFDGPSVGISPIFEPGRYVEMTYSRINPKIRGTDNQGRNYGNITPSLDNVNG</sequence>
<feature type="signal peptide" evidence="2">
    <location>
        <begin position="1"/>
        <end position="21"/>
    </location>
</feature>
<comment type="caution">
    <text evidence="3">The sequence shown here is derived from an EMBL/GenBank/DDBJ whole genome shotgun (WGS) entry which is preliminary data.</text>
</comment>
<evidence type="ECO:0000313" key="3">
    <source>
        <dbReference type="EMBL" id="NWE80392.1"/>
    </source>
</evidence>